<sequence length="143" mass="15468">MALGCLACSSGAPIASMNLTSRTKFNVSGVSASRSNAARLGLNTSFFSSASCSSSSSFAGVSLRPYLNFHWMVVERSTSVMVRAGKAALGCTKRSRSRKSRARTHGFRLRMRTPGGRRVVNRRRAKGRKRLVPQTNPNSGKRA</sequence>
<dbReference type="EMBL" id="EF082103">
    <property type="protein sequence ID" value="ABK21481.1"/>
    <property type="molecule type" value="mRNA"/>
</dbReference>
<keyword evidence="3" id="KW-0687">Ribonucleoprotein</keyword>
<name>A9NLH0_PICSI</name>
<dbReference type="NCBIfam" id="TIGR01030">
    <property type="entry name" value="rpmH_bact"/>
    <property type="match status" value="1"/>
</dbReference>
<dbReference type="InterPro" id="IPR000271">
    <property type="entry name" value="Ribosomal_bL34"/>
</dbReference>
<protein>
    <recommendedName>
        <fullName evidence="5">50S ribosomal protein L34, chloroplastic</fullName>
    </recommendedName>
</protein>
<dbReference type="HAMAP" id="MF_00391">
    <property type="entry name" value="Ribosomal_bL34"/>
    <property type="match status" value="1"/>
</dbReference>
<keyword evidence="2" id="KW-0689">Ribosomal protein</keyword>
<evidence type="ECO:0000256" key="3">
    <source>
        <dbReference type="ARBA" id="ARBA00023274"/>
    </source>
</evidence>
<dbReference type="Pfam" id="PF00468">
    <property type="entry name" value="Ribosomal_L34"/>
    <property type="match status" value="1"/>
</dbReference>
<evidence type="ECO:0008006" key="5">
    <source>
        <dbReference type="Google" id="ProtNLM"/>
    </source>
</evidence>
<dbReference type="PANTHER" id="PTHR14503:SF4">
    <property type="entry name" value="LARGE RIBOSOMAL SUBUNIT PROTEIN BL34M"/>
    <property type="match status" value="1"/>
</dbReference>
<evidence type="ECO:0000313" key="4">
    <source>
        <dbReference type="EMBL" id="ABK21481.1"/>
    </source>
</evidence>
<dbReference type="PANTHER" id="PTHR14503">
    <property type="entry name" value="MITOCHONDRIAL RIBOSOMAL PROTEIN 34 FAMILY MEMBER"/>
    <property type="match status" value="1"/>
</dbReference>
<dbReference type="Gene3D" id="1.10.287.3980">
    <property type="match status" value="1"/>
</dbReference>
<dbReference type="GO" id="GO:1990904">
    <property type="term" value="C:ribonucleoprotein complex"/>
    <property type="evidence" value="ECO:0007669"/>
    <property type="project" value="UniProtKB-KW"/>
</dbReference>
<reference evidence="4" key="1">
    <citation type="journal article" date="2008" name="BMC Genomics">
        <title>A conifer genomics resource of 200,000 spruce (Picea spp.) ESTs and 6,464 high-quality, sequence-finished full-length cDNAs for Sitka spruce (Picea sitchensis).</title>
        <authorList>
            <person name="Ralph S.G."/>
            <person name="Chun H.J."/>
            <person name="Kolosova N."/>
            <person name="Cooper D."/>
            <person name="Oddy C."/>
            <person name="Ritland C.E."/>
            <person name="Kirkpatrick R."/>
            <person name="Moore R."/>
            <person name="Barber S."/>
            <person name="Holt R.A."/>
            <person name="Jones S.J."/>
            <person name="Marra M.A."/>
            <person name="Douglas C.J."/>
            <person name="Ritland K."/>
            <person name="Bohlmann J."/>
        </authorList>
    </citation>
    <scope>NUCLEOTIDE SEQUENCE</scope>
    <source>
        <tissue evidence="4">Green portion of the leader tissue</tissue>
    </source>
</reference>
<dbReference type="GO" id="GO:0003735">
    <property type="term" value="F:structural constituent of ribosome"/>
    <property type="evidence" value="ECO:0007669"/>
    <property type="project" value="InterPro"/>
</dbReference>
<dbReference type="AlphaFoldDB" id="A9NLH0"/>
<dbReference type="GO" id="GO:0006412">
    <property type="term" value="P:translation"/>
    <property type="evidence" value="ECO:0007669"/>
    <property type="project" value="InterPro"/>
</dbReference>
<dbReference type="GO" id="GO:0005840">
    <property type="term" value="C:ribosome"/>
    <property type="evidence" value="ECO:0007669"/>
    <property type="project" value="UniProtKB-KW"/>
</dbReference>
<organism evidence="4">
    <name type="scientific">Picea sitchensis</name>
    <name type="common">Sitka spruce</name>
    <name type="synonym">Pinus sitchensis</name>
    <dbReference type="NCBI Taxonomy" id="3332"/>
    <lineage>
        <taxon>Eukaryota</taxon>
        <taxon>Viridiplantae</taxon>
        <taxon>Streptophyta</taxon>
        <taxon>Embryophyta</taxon>
        <taxon>Tracheophyta</taxon>
        <taxon>Spermatophyta</taxon>
        <taxon>Pinopsida</taxon>
        <taxon>Pinidae</taxon>
        <taxon>Conifers I</taxon>
        <taxon>Pinales</taxon>
        <taxon>Pinaceae</taxon>
        <taxon>Picea</taxon>
    </lineage>
</organism>
<accession>A9NLH0</accession>
<evidence type="ECO:0000256" key="2">
    <source>
        <dbReference type="ARBA" id="ARBA00022980"/>
    </source>
</evidence>
<proteinExistence type="evidence at transcript level"/>
<comment type="similarity">
    <text evidence="1">Belongs to the bacterial ribosomal protein bL34 family.</text>
</comment>
<evidence type="ECO:0000256" key="1">
    <source>
        <dbReference type="ARBA" id="ARBA00010111"/>
    </source>
</evidence>